<dbReference type="InterPro" id="IPR011705">
    <property type="entry name" value="BACK"/>
</dbReference>
<feature type="compositionally biased region" description="Basic and acidic residues" evidence="1">
    <location>
        <begin position="302"/>
        <end position="319"/>
    </location>
</feature>
<dbReference type="GO" id="GO:0005737">
    <property type="term" value="C:cytoplasm"/>
    <property type="evidence" value="ECO:0007669"/>
    <property type="project" value="TreeGrafter"/>
</dbReference>
<sequence>MAEVKQDVMYKKKYLETIANLILNNEQLSDVTFVVNKKHYHASRIHVSAASQVFASLLNEHFANTTDKELVLTNIKHNASLFNILQYIHGIELNLTSMSKLVLCELTHLAERFKLAELHDDLKAHVSNIKRFKMNSVVPMLNTARTYNLTKLYDKLKEYVYQRAEQIVNHQSFLNLKYDVVIDLLKSNWLYAKEIDILRAALNWHDENIMDVGKVNQPNNENTQVEMEFQNEDINDEDDVDCEDDSWGEIDIVEDFLSKYSDDLFDSDTNEDQNSAKVITSEGEKSDACETFSSQDMNNAERNNEKTDDSNDSVEKSEIHGTNASEETINQVNKTDDPSQRMDVSNETSTLPISETELLKMKVKTEVERFSENILNKLLEQIRFPLIPMFEFMSIADKNPFMKYKENIRKKQLDMFNCEPRDCWKHTTNPCSRFLFTVTDIKKLRSFSNKEKLYSQEKYSVNHLKWNVYVENYESPDTSVEYMALFLLCVSDRKDWKVDAGYRLTLLSNDPFSDKKGIVILSPSNKFESDGCKSWGGRLFVELSTLFDPNNGYVNDDSIRVELCLKINSTN</sequence>
<evidence type="ECO:0000259" key="2">
    <source>
        <dbReference type="PROSITE" id="PS50097"/>
    </source>
</evidence>
<evidence type="ECO:0000313" key="4">
    <source>
        <dbReference type="EMBL" id="CAG6750822.1"/>
    </source>
</evidence>
<dbReference type="PROSITE" id="PS50097">
    <property type="entry name" value="BTB"/>
    <property type="match status" value="1"/>
</dbReference>
<evidence type="ECO:0000259" key="3">
    <source>
        <dbReference type="PROSITE" id="PS50144"/>
    </source>
</evidence>
<accession>A0A8D9EER9</accession>
<dbReference type="Gene3D" id="2.60.210.10">
    <property type="entry name" value="Apoptosis, Tumor Necrosis Factor Receptor Associated Protein 2, Chain A"/>
    <property type="match status" value="1"/>
</dbReference>
<dbReference type="SUPFAM" id="SSF49599">
    <property type="entry name" value="TRAF domain-like"/>
    <property type="match status" value="1"/>
</dbReference>
<dbReference type="InterPro" id="IPR000210">
    <property type="entry name" value="BTB/POZ_dom"/>
</dbReference>
<dbReference type="GO" id="GO:0050804">
    <property type="term" value="P:modulation of chemical synaptic transmission"/>
    <property type="evidence" value="ECO:0007669"/>
    <property type="project" value="TreeGrafter"/>
</dbReference>
<organism evidence="4">
    <name type="scientific">Cacopsylla melanoneura</name>
    <dbReference type="NCBI Taxonomy" id="428564"/>
    <lineage>
        <taxon>Eukaryota</taxon>
        <taxon>Metazoa</taxon>
        <taxon>Ecdysozoa</taxon>
        <taxon>Arthropoda</taxon>
        <taxon>Hexapoda</taxon>
        <taxon>Insecta</taxon>
        <taxon>Pterygota</taxon>
        <taxon>Neoptera</taxon>
        <taxon>Paraneoptera</taxon>
        <taxon>Hemiptera</taxon>
        <taxon>Sternorrhyncha</taxon>
        <taxon>Psylloidea</taxon>
        <taxon>Psyllidae</taxon>
        <taxon>Psyllinae</taxon>
        <taxon>Cacopsylla</taxon>
    </lineage>
</organism>
<dbReference type="Pfam" id="PF07707">
    <property type="entry name" value="BACK"/>
    <property type="match status" value="1"/>
</dbReference>
<protein>
    <submittedName>
        <fullName evidence="4">BTB/POZ domain-containing protein 9</fullName>
    </submittedName>
</protein>
<dbReference type="SMART" id="SM00875">
    <property type="entry name" value="BACK"/>
    <property type="match status" value="1"/>
</dbReference>
<dbReference type="PANTHER" id="PTHR46306">
    <property type="entry name" value="BTB/POZ DOMAIN-CONTAINING PROTEIN 9"/>
    <property type="match status" value="1"/>
</dbReference>
<dbReference type="InterPro" id="IPR008974">
    <property type="entry name" value="TRAF-like"/>
</dbReference>
<dbReference type="GO" id="GO:0008344">
    <property type="term" value="P:adult locomotory behavior"/>
    <property type="evidence" value="ECO:0007669"/>
    <property type="project" value="TreeGrafter"/>
</dbReference>
<dbReference type="SUPFAM" id="SSF54695">
    <property type="entry name" value="POZ domain"/>
    <property type="match status" value="1"/>
</dbReference>
<dbReference type="PANTHER" id="PTHR46306:SF1">
    <property type="entry name" value="BTB_POZ DOMAIN-CONTAINING PROTEIN 9"/>
    <property type="match status" value="1"/>
</dbReference>
<feature type="compositionally biased region" description="Polar residues" evidence="1">
    <location>
        <begin position="291"/>
        <end position="301"/>
    </location>
</feature>
<dbReference type="InterPro" id="IPR002083">
    <property type="entry name" value="MATH/TRAF_dom"/>
</dbReference>
<dbReference type="Gene3D" id="3.30.710.10">
    <property type="entry name" value="Potassium Channel Kv1.1, Chain A"/>
    <property type="match status" value="1"/>
</dbReference>
<feature type="domain" description="MATH" evidence="3">
    <location>
        <begin position="431"/>
        <end position="565"/>
    </location>
</feature>
<reference evidence="4" key="1">
    <citation type="submission" date="2021-05" db="EMBL/GenBank/DDBJ databases">
        <authorList>
            <person name="Alioto T."/>
            <person name="Alioto T."/>
            <person name="Gomez Garrido J."/>
        </authorList>
    </citation>
    <scope>NUCLEOTIDE SEQUENCE</scope>
</reference>
<evidence type="ECO:0000256" key="1">
    <source>
        <dbReference type="SAM" id="MobiDB-lite"/>
    </source>
</evidence>
<feature type="region of interest" description="Disordered" evidence="1">
    <location>
        <begin position="264"/>
        <end position="327"/>
    </location>
</feature>
<dbReference type="Gene3D" id="1.25.40.420">
    <property type="match status" value="1"/>
</dbReference>
<dbReference type="AlphaFoldDB" id="A0A8D9EER9"/>
<dbReference type="InterPro" id="IPR011333">
    <property type="entry name" value="SKP1/BTB/POZ_sf"/>
</dbReference>
<dbReference type="CDD" id="cd00121">
    <property type="entry name" value="MATH"/>
    <property type="match status" value="1"/>
</dbReference>
<proteinExistence type="predicted"/>
<dbReference type="GO" id="GO:0048512">
    <property type="term" value="P:circadian behavior"/>
    <property type="evidence" value="ECO:0007669"/>
    <property type="project" value="TreeGrafter"/>
</dbReference>
<dbReference type="InterPro" id="IPR052407">
    <property type="entry name" value="BTB_POZ_domain_cont_9"/>
</dbReference>
<dbReference type="PROSITE" id="PS50144">
    <property type="entry name" value="MATH"/>
    <property type="match status" value="1"/>
</dbReference>
<dbReference type="Pfam" id="PF00651">
    <property type="entry name" value="BTB"/>
    <property type="match status" value="1"/>
</dbReference>
<dbReference type="Pfam" id="PF22486">
    <property type="entry name" value="MATH_2"/>
    <property type="match status" value="1"/>
</dbReference>
<dbReference type="EMBL" id="HBUF01528042">
    <property type="protein sequence ID" value="CAG6750822.1"/>
    <property type="molecule type" value="Transcribed_RNA"/>
</dbReference>
<name>A0A8D9EER9_9HEMI</name>
<feature type="domain" description="BTB" evidence="2">
    <location>
        <begin position="29"/>
        <end position="97"/>
    </location>
</feature>